<dbReference type="Pfam" id="PF02698">
    <property type="entry name" value="DUF218"/>
    <property type="match status" value="1"/>
</dbReference>
<dbReference type="Proteomes" id="UP000698059">
    <property type="component" value="Unassembled WGS sequence"/>
</dbReference>
<dbReference type="PANTHER" id="PTHR30336">
    <property type="entry name" value="INNER MEMBRANE PROTEIN, PROBABLE PERMEASE"/>
    <property type="match status" value="1"/>
</dbReference>
<feature type="region of interest" description="Disordered" evidence="1">
    <location>
        <begin position="1"/>
        <end position="42"/>
    </location>
</feature>
<dbReference type="CDD" id="cd06259">
    <property type="entry name" value="YdcF-like"/>
    <property type="match status" value="1"/>
</dbReference>
<dbReference type="RefSeq" id="WP_205306376.1">
    <property type="nucleotide sequence ID" value="NZ_BAAAVF010000023.1"/>
</dbReference>
<comment type="caution">
    <text evidence="4">The sequence shown here is derived from an EMBL/GenBank/DDBJ whole genome shotgun (WGS) entry which is preliminary data.</text>
</comment>
<name>A0ABS2LCU5_9CELL</name>
<evidence type="ECO:0000256" key="1">
    <source>
        <dbReference type="SAM" id="MobiDB-lite"/>
    </source>
</evidence>
<reference evidence="4 5" key="1">
    <citation type="submission" date="2021-01" db="EMBL/GenBank/DDBJ databases">
        <title>Sequencing the genomes of 1000 actinobacteria strains.</title>
        <authorList>
            <person name="Klenk H.-P."/>
        </authorList>
    </citation>
    <scope>NUCLEOTIDE SEQUENCE [LARGE SCALE GENOMIC DNA]</scope>
    <source>
        <strain evidence="4 5">DSM 46000</strain>
    </source>
</reference>
<organism evidence="4 5">
    <name type="scientific">Oerskovia jenensis</name>
    <dbReference type="NCBI Taxonomy" id="162169"/>
    <lineage>
        <taxon>Bacteria</taxon>
        <taxon>Bacillati</taxon>
        <taxon>Actinomycetota</taxon>
        <taxon>Actinomycetes</taxon>
        <taxon>Micrococcales</taxon>
        <taxon>Cellulomonadaceae</taxon>
        <taxon>Oerskovia</taxon>
    </lineage>
</organism>
<evidence type="ECO:0000313" key="5">
    <source>
        <dbReference type="Proteomes" id="UP000698059"/>
    </source>
</evidence>
<evidence type="ECO:0000259" key="3">
    <source>
        <dbReference type="Pfam" id="PF02698"/>
    </source>
</evidence>
<gene>
    <name evidence="4" type="ORF">JOD49_001171</name>
</gene>
<keyword evidence="2" id="KW-0472">Membrane</keyword>
<evidence type="ECO:0000256" key="2">
    <source>
        <dbReference type="SAM" id="Phobius"/>
    </source>
</evidence>
<dbReference type="PANTHER" id="PTHR30336:SF6">
    <property type="entry name" value="INTEGRAL MEMBRANE PROTEIN"/>
    <property type="match status" value="1"/>
</dbReference>
<feature type="compositionally biased region" description="Low complexity" evidence="1">
    <location>
        <begin position="12"/>
        <end position="27"/>
    </location>
</feature>
<dbReference type="InterPro" id="IPR003848">
    <property type="entry name" value="DUF218"/>
</dbReference>
<keyword evidence="5" id="KW-1185">Reference proteome</keyword>
<keyword evidence="2" id="KW-0812">Transmembrane</keyword>
<keyword evidence="2" id="KW-1133">Transmembrane helix</keyword>
<protein>
    <submittedName>
        <fullName evidence="4">Vancomycin permeability regulator SanA</fullName>
    </submittedName>
</protein>
<evidence type="ECO:0000313" key="4">
    <source>
        <dbReference type="EMBL" id="MBM7478251.1"/>
    </source>
</evidence>
<dbReference type="InterPro" id="IPR051599">
    <property type="entry name" value="Cell_Envelope_Assoc"/>
</dbReference>
<feature type="transmembrane region" description="Helical" evidence="2">
    <location>
        <begin position="50"/>
        <end position="69"/>
    </location>
</feature>
<feature type="domain" description="DUF218" evidence="3">
    <location>
        <begin position="89"/>
        <end position="214"/>
    </location>
</feature>
<feature type="compositionally biased region" description="Basic and acidic residues" evidence="1">
    <location>
        <begin position="1"/>
        <end position="11"/>
    </location>
</feature>
<accession>A0ABS2LCU5</accession>
<dbReference type="EMBL" id="JAFBBO010000001">
    <property type="protein sequence ID" value="MBM7478251.1"/>
    <property type="molecule type" value="Genomic_DNA"/>
</dbReference>
<proteinExistence type="predicted"/>
<sequence length="271" mass="28580">MSEQGTDRATPRETTTGTTRRPGTATESPAGPDGDHRPVPSWLRGRRGRAVVVGAAVLALALAAPVTWVQVSGRLRVQPGVEDVPARPVALVLGAGLRPDGTPSTYLTRRLDAARELYERGTVEVILVSGDNSREDYDEPTAMLDWLVGHGVPADRVVRDFAGFDTHDTCVRAREVFGVTEAVVLTQDYHLPRALFSCAQAGIDAVGVGVSAESVEPAKAVVYRVREVPASLKAAWDAVTGREPVHLGARETGVTDVLDSLSAATAAAASS</sequence>